<keyword evidence="3" id="KW-1185">Reference proteome</keyword>
<proteinExistence type="predicted"/>
<dbReference type="Proteomes" id="UP001163105">
    <property type="component" value="Unassembled WGS sequence"/>
</dbReference>
<evidence type="ECO:0000313" key="3">
    <source>
        <dbReference type="Proteomes" id="UP001163105"/>
    </source>
</evidence>
<feature type="compositionally biased region" description="Acidic residues" evidence="1">
    <location>
        <begin position="325"/>
        <end position="342"/>
    </location>
</feature>
<gene>
    <name evidence="2" type="ORF">O9K51_09117</name>
</gene>
<evidence type="ECO:0000313" key="2">
    <source>
        <dbReference type="EMBL" id="KAJ6438524.1"/>
    </source>
</evidence>
<feature type="compositionally biased region" description="Basic residues" evidence="1">
    <location>
        <begin position="284"/>
        <end position="304"/>
    </location>
</feature>
<feature type="region of interest" description="Disordered" evidence="1">
    <location>
        <begin position="762"/>
        <end position="783"/>
    </location>
</feature>
<comment type="caution">
    <text evidence="2">The sequence shown here is derived from an EMBL/GenBank/DDBJ whole genome shotgun (WGS) entry which is preliminary data.</text>
</comment>
<feature type="region of interest" description="Disordered" evidence="1">
    <location>
        <begin position="246"/>
        <end position="356"/>
    </location>
</feature>
<reference evidence="2" key="1">
    <citation type="submission" date="2023-01" db="EMBL/GenBank/DDBJ databases">
        <title>The growth and conidiation of Purpureocillium lavendulum are regulated by nitrogen source and histone H3K14 acetylation.</title>
        <authorList>
            <person name="Tang P."/>
            <person name="Han J."/>
            <person name="Zhang C."/>
            <person name="Tang P."/>
            <person name="Qi F."/>
            <person name="Zhang K."/>
            <person name="Liang L."/>
        </authorList>
    </citation>
    <scope>NUCLEOTIDE SEQUENCE</scope>
    <source>
        <strain evidence="2">YMF1.00683</strain>
    </source>
</reference>
<name>A0AB34FHK4_9HYPO</name>
<accession>A0AB34FHK4</accession>
<feature type="region of interest" description="Disordered" evidence="1">
    <location>
        <begin position="473"/>
        <end position="502"/>
    </location>
</feature>
<organism evidence="2 3">
    <name type="scientific">Purpureocillium lavendulum</name>
    <dbReference type="NCBI Taxonomy" id="1247861"/>
    <lineage>
        <taxon>Eukaryota</taxon>
        <taxon>Fungi</taxon>
        <taxon>Dikarya</taxon>
        <taxon>Ascomycota</taxon>
        <taxon>Pezizomycotina</taxon>
        <taxon>Sordariomycetes</taxon>
        <taxon>Hypocreomycetidae</taxon>
        <taxon>Hypocreales</taxon>
        <taxon>Ophiocordycipitaceae</taxon>
        <taxon>Purpureocillium</taxon>
    </lineage>
</organism>
<dbReference type="EMBL" id="JAQHRD010000008">
    <property type="protein sequence ID" value="KAJ6438524.1"/>
    <property type="molecule type" value="Genomic_DNA"/>
</dbReference>
<evidence type="ECO:0000256" key="1">
    <source>
        <dbReference type="SAM" id="MobiDB-lite"/>
    </source>
</evidence>
<dbReference type="AlphaFoldDB" id="A0AB34FHK4"/>
<sequence>MRCTTYSIGEAPDGSPIIWVSGKGGWYEINPAPRYRDIHRKMCEATTLYYALLDVYSERPPKKSKKSKQSLMDELSGVFFKYAVSIGDGSTLEEVIERCHEHAGFFIGKFQQDPFDWSVTPFYRWLTAEHAQPSGTEDESPFASILRAMELVYDEQAAKKKGLLASSVMSRLYFIYKFPNYRDSNKGSYKVPVQEVLHYYASDLLRNLDASRWQSHEIWSFLQELSQTEFKPVAYRMSELPVRMVPRKQMSRVPKQDHSQPTAPQPSRKRADDDEDSTPVPHGKGIKGRQKSSLRPISTKKRPRSQFETDSESEEVGAKKSHFFDEDDGMDDGMDDAMDDAELANTDNQGPVASNPEPIPIIIKAEKIPSTVPQGPQGTWTCDQDGCDYIVRGGDDYQARIQDHFRDHEQLDRVSLAMMESRGGQLPIKYALYAFFPPFIILVDLKPSPGPPQKRDVAVQTRWPLRSRSGSLAHLAPSPAAQSEVAPALSGPSGPPSIPPDVFSDYVRQFRRSPHPVADKMLTLTHLLDKIKRLGDKAQQHQASVTGLAVPQPIKRKLIVFKYLYNLASRTGTGNKNQDGGIRAVSSSSTIHAVRAGRVHPVLSLGRLQHERVLNGREPAVDPEPALAPAANGGLLAARAVAFFHELVLAAAGPAGEGVVGGAEQVLHGLDLGGARLLVGVGRDDELAHAAAHLGDRRGHELEDVRPPERRAALGAVDGRAGHERPVDDGERGEDRVVEQLLDDAQRHAGVRVPVVHDGRDDLRARGRGRRSGVNQPALGPVDAGQNVAERLGSDPAHGSHKYLSAGHDGVQSSLGSLGLDAVNERLEFFVGCLASEQCANLLALGGEGVHDLAFRLGQLEELGKDGVDCHVLGLPRVAAVREIAQLVKGSRAFDKGAIGEVTVEIRQVSSHGVPVEVEDVDGINEPVSNERRGKGRRSRHRLDILLGVDREPNLREERTGAGNHRSRYSDGGQGVLGRVGDLVLGLDILKRQLPRTG</sequence>
<protein>
    <submittedName>
        <fullName evidence="2">Uncharacterized protein</fullName>
    </submittedName>
</protein>